<dbReference type="EMBL" id="CP157676">
    <property type="protein sequence ID" value="XBP72637.1"/>
    <property type="molecule type" value="Genomic_DNA"/>
</dbReference>
<geneLocation type="plasmid" evidence="3">
    <name>p1</name>
</geneLocation>
<dbReference type="AlphaFoldDB" id="A0AAU7LYF8"/>
<dbReference type="Pfam" id="PF01648">
    <property type="entry name" value="ACPS"/>
    <property type="match status" value="1"/>
</dbReference>
<keyword evidence="3" id="KW-0614">Plasmid</keyword>
<keyword evidence="1 3" id="KW-0808">Transferase</keyword>
<dbReference type="InterPro" id="IPR037143">
    <property type="entry name" value="4-PPantetheinyl_Trfase_dom_sf"/>
</dbReference>
<dbReference type="SUPFAM" id="SSF56214">
    <property type="entry name" value="4'-phosphopantetheinyl transferase"/>
    <property type="match status" value="1"/>
</dbReference>
<dbReference type="Gene3D" id="3.90.470.20">
    <property type="entry name" value="4'-phosphopantetheinyl transferase domain"/>
    <property type="match status" value="1"/>
</dbReference>
<sequence length="213" mass="22572">MDRSQKLVPVHAWPQAMKCAVDALGSWQALTVISVAMPATTDRSLARELVRTALCETLVAYLGPTAASLKLVSCPGQALRLDCHVAQLSVSLSHAPGFSLAAIGRQGRIGVDVMAADRAVEAMPDWADVARDYLGPAVTAWLQGLSPVRRPLAFAQAWTRLEACLKCQAMALTEWTPAVALQLAPCSVSALALPENYRGAIAIAIATDSERVA</sequence>
<dbReference type="RefSeq" id="WP_349282336.1">
    <property type="nucleotide sequence ID" value="NZ_CBCSCU010000056.1"/>
</dbReference>
<reference evidence="3" key="1">
    <citation type="submission" date="2024-05" db="EMBL/GenBank/DDBJ databases">
        <authorList>
            <person name="Bunk B."/>
            <person name="Swiderski J."/>
            <person name="Sproer C."/>
            <person name="Thiel V."/>
        </authorList>
    </citation>
    <scope>NUCLEOTIDE SEQUENCE</scope>
    <source>
        <strain evidence="3">DSM 17735</strain>
        <plasmid evidence="3">p1</plasmid>
    </source>
</reference>
<dbReference type="GO" id="GO:0008897">
    <property type="term" value="F:holo-[acyl-carrier-protein] synthase activity"/>
    <property type="evidence" value="ECO:0007669"/>
    <property type="project" value="InterPro"/>
</dbReference>
<evidence type="ECO:0000313" key="3">
    <source>
        <dbReference type="EMBL" id="XBP72637.1"/>
    </source>
</evidence>
<evidence type="ECO:0000256" key="1">
    <source>
        <dbReference type="ARBA" id="ARBA00022679"/>
    </source>
</evidence>
<dbReference type="InterPro" id="IPR008278">
    <property type="entry name" value="4-PPantetheinyl_Trfase_dom"/>
</dbReference>
<accession>A0AAU7LYF8</accession>
<gene>
    <name evidence="3" type="ORF">ABLV49_21445</name>
</gene>
<proteinExistence type="predicted"/>
<protein>
    <submittedName>
        <fullName evidence="3">4'-phosphopantetheinyl transferase superfamily protein</fullName>
    </submittedName>
</protein>
<organism evidence="3">
    <name type="scientific">Polaromonas hydrogenivorans</name>
    <dbReference type="NCBI Taxonomy" id="335476"/>
    <lineage>
        <taxon>Bacteria</taxon>
        <taxon>Pseudomonadati</taxon>
        <taxon>Pseudomonadota</taxon>
        <taxon>Betaproteobacteria</taxon>
        <taxon>Burkholderiales</taxon>
        <taxon>Comamonadaceae</taxon>
        <taxon>Polaromonas</taxon>
    </lineage>
</organism>
<feature type="domain" description="4'-phosphopantetheinyl transferase" evidence="2">
    <location>
        <begin position="108"/>
        <end position="181"/>
    </location>
</feature>
<dbReference type="GO" id="GO:0000287">
    <property type="term" value="F:magnesium ion binding"/>
    <property type="evidence" value="ECO:0007669"/>
    <property type="project" value="InterPro"/>
</dbReference>
<evidence type="ECO:0000259" key="2">
    <source>
        <dbReference type="Pfam" id="PF01648"/>
    </source>
</evidence>
<name>A0AAU7LYF8_9BURK</name>